<protein>
    <recommendedName>
        <fullName evidence="2">SPW repeat-containing integral membrane domain-containing protein</fullName>
    </recommendedName>
</protein>
<dbReference type="InterPro" id="IPR005530">
    <property type="entry name" value="SPW"/>
</dbReference>
<keyword evidence="1" id="KW-0472">Membrane</keyword>
<dbReference type="Proteomes" id="UP001500220">
    <property type="component" value="Unassembled WGS sequence"/>
</dbReference>
<keyword evidence="6" id="KW-1185">Reference proteome</keyword>
<dbReference type="EMBL" id="BAAAHC010000017">
    <property type="protein sequence ID" value="GAA0533652.1"/>
    <property type="molecule type" value="Genomic_DNA"/>
</dbReference>
<reference evidence="4" key="4">
    <citation type="submission" date="2020-09" db="EMBL/GenBank/DDBJ databases">
        <authorList>
            <person name="Sun Q."/>
            <person name="Zhou Y."/>
        </authorList>
    </citation>
    <scope>NUCLEOTIDE SEQUENCE</scope>
    <source>
        <strain evidence="4">CGMCC 4.7206</strain>
    </source>
</reference>
<evidence type="ECO:0000256" key="1">
    <source>
        <dbReference type="SAM" id="Phobius"/>
    </source>
</evidence>
<reference evidence="3" key="5">
    <citation type="submission" date="2023-12" db="EMBL/GenBank/DDBJ databases">
        <authorList>
            <person name="Sun Q."/>
            <person name="Inoue M."/>
        </authorList>
    </citation>
    <scope>NUCLEOTIDE SEQUENCE</scope>
    <source>
        <strain evidence="3">JCM 10664</strain>
    </source>
</reference>
<name>A0A917N7A9_9PSEU</name>
<keyword evidence="1" id="KW-0812">Transmembrane</keyword>
<evidence type="ECO:0000259" key="2">
    <source>
        <dbReference type="Pfam" id="PF03779"/>
    </source>
</evidence>
<sequence>MRTGRSQPASEVSAPLRDFRPRALESGSVEVIDVANRSSGSTAKPWVRWQDWAGVVLGAYLILATMWTATDAAAMSAMIVLGALLVVASVWSLAMPGSMTSEYSHMLLGVLLFISPWVLGYTELAGASWTSWIVGVLAVLAGAAALPEANAAHRGVAGQH</sequence>
<dbReference type="EMBL" id="BMMT01000002">
    <property type="protein sequence ID" value="GGI72706.1"/>
    <property type="molecule type" value="Genomic_DNA"/>
</dbReference>
<feature type="transmembrane region" description="Helical" evidence="1">
    <location>
        <begin position="128"/>
        <end position="146"/>
    </location>
</feature>
<feature type="domain" description="SPW repeat-containing integral membrane" evidence="2">
    <location>
        <begin position="49"/>
        <end position="143"/>
    </location>
</feature>
<feature type="transmembrane region" description="Helical" evidence="1">
    <location>
        <begin position="75"/>
        <end position="94"/>
    </location>
</feature>
<dbReference type="Pfam" id="PF03779">
    <property type="entry name" value="SPW"/>
    <property type="match status" value="1"/>
</dbReference>
<organism evidence="4 5">
    <name type="scientific">Saccharopolyspora thermophila</name>
    <dbReference type="NCBI Taxonomy" id="89367"/>
    <lineage>
        <taxon>Bacteria</taxon>
        <taxon>Bacillati</taxon>
        <taxon>Actinomycetota</taxon>
        <taxon>Actinomycetes</taxon>
        <taxon>Pseudonocardiales</taxon>
        <taxon>Pseudonocardiaceae</taxon>
        <taxon>Saccharopolyspora</taxon>
    </lineage>
</organism>
<feature type="transmembrane region" description="Helical" evidence="1">
    <location>
        <begin position="52"/>
        <end position="69"/>
    </location>
</feature>
<comment type="caution">
    <text evidence="4">The sequence shown here is derived from an EMBL/GenBank/DDBJ whole genome shotgun (WGS) entry which is preliminary data.</text>
</comment>
<gene>
    <name evidence="3" type="ORF">GCM10009545_40220</name>
    <name evidence="4" type="ORF">GCM10011581_07060</name>
</gene>
<evidence type="ECO:0000313" key="5">
    <source>
        <dbReference type="Proteomes" id="UP000597989"/>
    </source>
</evidence>
<feature type="transmembrane region" description="Helical" evidence="1">
    <location>
        <begin position="106"/>
        <end position="122"/>
    </location>
</feature>
<dbReference type="AlphaFoldDB" id="A0A917N7A9"/>
<accession>A0A917N7A9</accession>
<evidence type="ECO:0000313" key="6">
    <source>
        <dbReference type="Proteomes" id="UP001500220"/>
    </source>
</evidence>
<reference evidence="4 5" key="2">
    <citation type="journal article" date="2014" name="Int. J. Syst. Evol. Microbiol.">
        <title>Complete genome sequence of Corynebacterium casei LMG S-19264T (=DSM 44701T), isolated from a smear-ripened cheese.</title>
        <authorList>
            <consortium name="US DOE Joint Genome Institute (JGI-PGF)"/>
            <person name="Walter F."/>
            <person name="Albersmeier A."/>
            <person name="Kalinowski J."/>
            <person name="Ruckert C."/>
        </authorList>
    </citation>
    <scope>NUCLEOTIDE SEQUENCE [LARGE SCALE GENOMIC DNA]</scope>
    <source>
        <strain evidence="4 5">CGMCC 4.7206</strain>
    </source>
</reference>
<reference evidence="3" key="1">
    <citation type="journal article" date="2014" name="Int. J. Syst. Evol. Microbiol.">
        <title>Complete genome of a new Firmicutes species belonging to the dominant human colonic microbiota ('Ruminococcus bicirculans') reveals two chromosomes and a selective capacity to utilize plant glucans.</title>
        <authorList>
            <consortium name="NISC Comparative Sequencing Program"/>
            <person name="Wegmann U."/>
            <person name="Louis P."/>
            <person name="Goesmann A."/>
            <person name="Henrissat B."/>
            <person name="Duncan S.H."/>
            <person name="Flint H.J."/>
        </authorList>
    </citation>
    <scope>NUCLEOTIDE SEQUENCE</scope>
    <source>
        <strain evidence="3">JCM 10664</strain>
    </source>
</reference>
<reference evidence="6" key="3">
    <citation type="journal article" date="2019" name="Int. J. Syst. Evol. Microbiol.">
        <title>The Global Catalogue of Microorganisms (GCM) 10K type strain sequencing project: providing services to taxonomists for standard genome sequencing and annotation.</title>
        <authorList>
            <consortium name="The Broad Institute Genomics Platform"/>
            <consortium name="The Broad Institute Genome Sequencing Center for Infectious Disease"/>
            <person name="Wu L."/>
            <person name="Ma J."/>
        </authorList>
    </citation>
    <scope>NUCLEOTIDE SEQUENCE [LARGE SCALE GENOMIC DNA]</scope>
    <source>
        <strain evidence="6">JCM 10664</strain>
    </source>
</reference>
<proteinExistence type="predicted"/>
<dbReference type="Proteomes" id="UP000597989">
    <property type="component" value="Unassembled WGS sequence"/>
</dbReference>
<keyword evidence="1" id="KW-1133">Transmembrane helix</keyword>
<evidence type="ECO:0000313" key="4">
    <source>
        <dbReference type="EMBL" id="GGI72706.1"/>
    </source>
</evidence>
<evidence type="ECO:0000313" key="3">
    <source>
        <dbReference type="EMBL" id="GAA0533652.1"/>
    </source>
</evidence>